<evidence type="ECO:0000313" key="1">
    <source>
        <dbReference type="EMBL" id="KZT33413.1"/>
    </source>
</evidence>
<protein>
    <submittedName>
        <fullName evidence="1">Uncharacterized protein</fullName>
    </submittedName>
</protein>
<gene>
    <name evidence="1" type="ORF">SISSUDRAFT_1037065</name>
</gene>
<keyword evidence="2" id="KW-1185">Reference proteome</keyword>
<dbReference type="Proteomes" id="UP000076798">
    <property type="component" value="Unassembled WGS sequence"/>
</dbReference>
<proteinExistence type="predicted"/>
<organism evidence="1 2">
    <name type="scientific">Sistotremastrum suecicum HHB10207 ss-3</name>
    <dbReference type="NCBI Taxonomy" id="1314776"/>
    <lineage>
        <taxon>Eukaryota</taxon>
        <taxon>Fungi</taxon>
        <taxon>Dikarya</taxon>
        <taxon>Basidiomycota</taxon>
        <taxon>Agaricomycotina</taxon>
        <taxon>Agaricomycetes</taxon>
        <taxon>Sistotremastrales</taxon>
        <taxon>Sistotremastraceae</taxon>
        <taxon>Sistotremastrum</taxon>
    </lineage>
</organism>
<evidence type="ECO:0000313" key="2">
    <source>
        <dbReference type="Proteomes" id="UP000076798"/>
    </source>
</evidence>
<accession>A0A165YMQ1</accession>
<dbReference type="AlphaFoldDB" id="A0A165YMQ1"/>
<sequence length="227" mass="25915">MAVNLYDMSINTRRRHSSSSPEWNVADSSNCGVSRTVIVQGYKLLTWITQNWEGFRVRSPREFGTRGTSMHLEKRWKIIEEIQAEIKSALSNLVLCDGPASNWHAACCTTESYTTAVDTPSGLLCSMSTRYVLSHLPSPLLQRISHVDIIENACLEHPILILRWQLTKHHRVSLGCTNAQVMESRFRLSGASSLHPLPLRQLNRKQNRENIESSEYSTTSEVWMFRQ</sequence>
<name>A0A165YMQ1_9AGAM</name>
<dbReference type="EMBL" id="KV428243">
    <property type="protein sequence ID" value="KZT33413.1"/>
    <property type="molecule type" value="Genomic_DNA"/>
</dbReference>
<reference evidence="1 2" key="1">
    <citation type="journal article" date="2016" name="Mol. Biol. Evol.">
        <title>Comparative Genomics of Early-Diverging Mushroom-Forming Fungi Provides Insights into the Origins of Lignocellulose Decay Capabilities.</title>
        <authorList>
            <person name="Nagy L.G."/>
            <person name="Riley R."/>
            <person name="Tritt A."/>
            <person name="Adam C."/>
            <person name="Daum C."/>
            <person name="Floudas D."/>
            <person name="Sun H."/>
            <person name="Yadav J.S."/>
            <person name="Pangilinan J."/>
            <person name="Larsson K.H."/>
            <person name="Matsuura K."/>
            <person name="Barry K."/>
            <person name="Labutti K."/>
            <person name="Kuo R."/>
            <person name="Ohm R.A."/>
            <person name="Bhattacharya S.S."/>
            <person name="Shirouzu T."/>
            <person name="Yoshinaga Y."/>
            <person name="Martin F.M."/>
            <person name="Grigoriev I.V."/>
            <person name="Hibbett D.S."/>
        </authorList>
    </citation>
    <scope>NUCLEOTIDE SEQUENCE [LARGE SCALE GENOMIC DNA]</scope>
    <source>
        <strain evidence="1 2">HHB10207 ss-3</strain>
    </source>
</reference>